<dbReference type="RefSeq" id="WP_179955354.1">
    <property type="nucleotide sequence ID" value="NC_017941.2"/>
</dbReference>
<protein>
    <recommendedName>
        <fullName evidence="4">Lipoprotein</fullName>
    </recommendedName>
</protein>
<evidence type="ECO:0008006" key="4">
    <source>
        <dbReference type="Google" id="ProtNLM"/>
    </source>
</evidence>
<dbReference type="GeneID" id="40155907"/>
<dbReference type="PROSITE" id="PS51257">
    <property type="entry name" value="PROKAR_LIPOPROTEIN"/>
    <property type="match status" value="1"/>
</dbReference>
<proteinExistence type="predicted"/>
<sequence length="324" mass="34314">MKRRTFLATAGLSLTTAAAGCTSQATSNGSSESDTETATSTPDEPQTGTDQMPERTLIETGNTVERTLGTGSLEERDLRRPHYVAFSNPTDETHQGTVTILQSGETVLDESVELEPNATIAASLTDLDTYTARMAVPALDATEGVTIDPGQFTCNMTKTTISIQGDGTLDSVGISTRMACPGVVTEHVATDESASHTLGDDPVPADTGKGIHSLLLRNPSDETWTTQLLVERDSTTQFDGIYTVEPNGTVLLTLSESGTYSLSMGVFETETVVTEQITPENFDCNQSSTRAVIDSEGELSASTVSTQMGCEVDTNTTNESSSQN</sequence>
<dbReference type="Proteomes" id="UP000027075">
    <property type="component" value="Chromosome"/>
</dbReference>
<reference evidence="2 3" key="1">
    <citation type="submission" date="2014-04" db="EMBL/GenBank/DDBJ databases">
        <title>Transcriptional profiles of Haloferax mediterranei on the basis of nitrogen availability.</title>
        <authorList>
            <person name="Bautista V."/>
        </authorList>
    </citation>
    <scope>NUCLEOTIDE SEQUENCE [LARGE SCALE GENOMIC DNA]</scope>
    <source>
        <strain evidence="3">ATCC 33500 / DSM 1411 / JCM 8866 / NBRC 14739 / NCIMB 2177 / R-4</strain>
    </source>
</reference>
<organism evidence="2 3">
    <name type="scientific">Haloferax mediterranei (strain ATCC 33500 / DSM 1411 / JCM 8866 / NBRC 14739 / NCIMB 2177 / R-4)</name>
    <name type="common">Halobacterium mediterranei</name>
    <dbReference type="NCBI Taxonomy" id="523841"/>
    <lineage>
        <taxon>Archaea</taxon>
        <taxon>Methanobacteriati</taxon>
        <taxon>Methanobacteriota</taxon>
        <taxon>Stenosarchaea group</taxon>
        <taxon>Halobacteria</taxon>
        <taxon>Halobacteriales</taxon>
        <taxon>Haloferacaceae</taxon>
        <taxon>Haloferax</taxon>
    </lineage>
</organism>
<dbReference type="AlphaFoldDB" id="A0A059TQE7"/>
<name>A0A059TQE7_HALMT</name>
<evidence type="ECO:0000313" key="3">
    <source>
        <dbReference type="Proteomes" id="UP000027075"/>
    </source>
</evidence>
<feature type="region of interest" description="Disordered" evidence="1">
    <location>
        <begin position="18"/>
        <end position="81"/>
    </location>
</feature>
<evidence type="ECO:0000313" key="2">
    <source>
        <dbReference type="EMBL" id="AHZ22326.1"/>
    </source>
</evidence>
<feature type="region of interest" description="Disordered" evidence="1">
    <location>
        <begin position="301"/>
        <end position="324"/>
    </location>
</feature>
<dbReference type="EMBL" id="CP007551">
    <property type="protein sequence ID" value="AHZ22326.1"/>
    <property type="molecule type" value="Genomic_DNA"/>
</dbReference>
<gene>
    <name evidence="2" type="ORF">BM92_06530</name>
</gene>
<evidence type="ECO:0000256" key="1">
    <source>
        <dbReference type="SAM" id="MobiDB-lite"/>
    </source>
</evidence>
<feature type="compositionally biased region" description="Low complexity" evidence="1">
    <location>
        <begin position="30"/>
        <end position="45"/>
    </location>
</feature>
<accession>A0A059TQE7</accession>